<evidence type="ECO:0000256" key="10">
    <source>
        <dbReference type="ARBA" id="ARBA00022982"/>
    </source>
</evidence>
<comment type="caution">
    <text evidence="19">The sequence shown here is derived from an EMBL/GenBank/DDBJ whole genome shotgun (WGS) entry which is preliminary data.</text>
</comment>
<evidence type="ECO:0000256" key="16">
    <source>
        <dbReference type="ARBA" id="ARBA00023160"/>
    </source>
</evidence>
<keyword evidence="15 17" id="KW-0472">Membrane</keyword>
<evidence type="ECO:0000256" key="17">
    <source>
        <dbReference type="SAM" id="Phobius"/>
    </source>
</evidence>
<dbReference type="EC" id="1.14.19.1" evidence="3"/>
<feature type="transmembrane region" description="Helical" evidence="17">
    <location>
        <begin position="78"/>
        <end position="97"/>
    </location>
</feature>
<evidence type="ECO:0000256" key="9">
    <source>
        <dbReference type="ARBA" id="ARBA00022832"/>
    </source>
</evidence>
<dbReference type="PROSITE" id="PS00476">
    <property type="entry name" value="FATTY_ACID_DESATUR_1"/>
    <property type="match status" value="1"/>
</dbReference>
<dbReference type="GO" id="GO:0006636">
    <property type="term" value="P:unsaturated fatty acid biosynthetic process"/>
    <property type="evidence" value="ECO:0007669"/>
    <property type="project" value="InterPro"/>
</dbReference>
<evidence type="ECO:0000256" key="5">
    <source>
        <dbReference type="ARBA" id="ARBA00022516"/>
    </source>
</evidence>
<feature type="domain" description="Cytochrome b5 heme-binding" evidence="18">
    <location>
        <begin position="349"/>
        <end position="422"/>
    </location>
</feature>
<comment type="similarity">
    <text evidence="2">Belongs to the fatty acid desaturase type 1 family.</text>
</comment>
<evidence type="ECO:0000256" key="14">
    <source>
        <dbReference type="ARBA" id="ARBA00023098"/>
    </source>
</evidence>
<evidence type="ECO:0000256" key="6">
    <source>
        <dbReference type="ARBA" id="ARBA00022617"/>
    </source>
</evidence>
<keyword evidence="9" id="KW-0276">Fatty acid metabolism</keyword>
<evidence type="ECO:0000256" key="7">
    <source>
        <dbReference type="ARBA" id="ARBA00022692"/>
    </source>
</evidence>
<dbReference type="PIRSF" id="PIRSF000345">
    <property type="entry name" value="OLE1"/>
    <property type="match status" value="1"/>
</dbReference>
<dbReference type="GO" id="GO:0005789">
    <property type="term" value="C:endoplasmic reticulum membrane"/>
    <property type="evidence" value="ECO:0007669"/>
    <property type="project" value="TreeGrafter"/>
</dbReference>
<gene>
    <name evidence="19" type="ORF">PROFUN_04386</name>
</gene>
<dbReference type="InterPro" id="IPR001199">
    <property type="entry name" value="Cyt_B5-like_heme/steroid-bd"/>
</dbReference>
<dbReference type="OrthoDB" id="10260134at2759"/>
<dbReference type="GO" id="GO:0005506">
    <property type="term" value="F:iron ion binding"/>
    <property type="evidence" value="ECO:0007669"/>
    <property type="project" value="TreeGrafter"/>
</dbReference>
<dbReference type="PANTHER" id="PTHR11351:SF31">
    <property type="entry name" value="DESATURASE 1, ISOFORM A-RELATED"/>
    <property type="match status" value="1"/>
</dbReference>
<keyword evidence="10" id="KW-0249">Electron transport</keyword>
<evidence type="ECO:0000256" key="12">
    <source>
        <dbReference type="ARBA" id="ARBA00023002"/>
    </source>
</evidence>
<keyword evidence="4" id="KW-0813">Transport</keyword>
<dbReference type="SUPFAM" id="SSF55856">
    <property type="entry name" value="Cytochrome b5-like heme/steroid binding domain"/>
    <property type="match status" value="1"/>
</dbReference>
<dbReference type="PRINTS" id="PR00075">
    <property type="entry name" value="FACDDSATRASE"/>
</dbReference>
<dbReference type="InterPro" id="IPR009160">
    <property type="entry name" value="Acyl-CoA_deSatase_haem/ster-bd"/>
</dbReference>
<dbReference type="EMBL" id="MDYQ01000081">
    <property type="protein sequence ID" value="PRP83512.1"/>
    <property type="molecule type" value="Genomic_DNA"/>
</dbReference>
<dbReference type="FunCoup" id="A0A2P6NHV4">
    <property type="interactions" value="81"/>
</dbReference>
<evidence type="ECO:0000313" key="20">
    <source>
        <dbReference type="Proteomes" id="UP000241769"/>
    </source>
</evidence>
<dbReference type="InterPro" id="IPR015876">
    <property type="entry name" value="Acyl-CoA_DS"/>
</dbReference>
<dbReference type="FunFam" id="3.10.120.10:FF:000004">
    <property type="entry name" value="Acyl-CoA desaturase"/>
    <property type="match status" value="1"/>
</dbReference>
<dbReference type="CDD" id="cd03505">
    <property type="entry name" value="Delta9-FADS-like"/>
    <property type="match status" value="1"/>
</dbReference>
<evidence type="ECO:0000256" key="2">
    <source>
        <dbReference type="ARBA" id="ARBA00009295"/>
    </source>
</evidence>
<keyword evidence="11 17" id="KW-1133">Transmembrane helix</keyword>
<proteinExistence type="inferred from homology"/>
<dbReference type="InterPro" id="IPR001522">
    <property type="entry name" value="FADS-1_CS"/>
</dbReference>
<evidence type="ECO:0000256" key="11">
    <source>
        <dbReference type="ARBA" id="ARBA00022989"/>
    </source>
</evidence>
<dbReference type="PANTHER" id="PTHR11351">
    <property type="entry name" value="ACYL-COA DESATURASE"/>
    <property type="match status" value="1"/>
</dbReference>
<dbReference type="InterPro" id="IPR005804">
    <property type="entry name" value="FA_desaturase_dom"/>
</dbReference>
<evidence type="ECO:0000256" key="13">
    <source>
        <dbReference type="ARBA" id="ARBA00023004"/>
    </source>
</evidence>
<evidence type="ECO:0000256" key="1">
    <source>
        <dbReference type="ARBA" id="ARBA00004141"/>
    </source>
</evidence>
<evidence type="ECO:0000256" key="3">
    <source>
        <dbReference type="ARBA" id="ARBA00012620"/>
    </source>
</evidence>
<dbReference type="AlphaFoldDB" id="A0A2P6NHV4"/>
<dbReference type="InterPro" id="IPR036400">
    <property type="entry name" value="Cyt_B5-like_heme/steroid_sf"/>
</dbReference>
<keyword evidence="8" id="KW-0479">Metal-binding</keyword>
<comment type="subcellular location">
    <subcellularLocation>
        <location evidence="1">Membrane</location>
        <topology evidence="1">Multi-pass membrane protein</topology>
    </subcellularLocation>
</comment>
<feature type="transmembrane region" description="Helical" evidence="17">
    <location>
        <begin position="51"/>
        <end position="71"/>
    </location>
</feature>
<dbReference type="Pfam" id="PF00173">
    <property type="entry name" value="Cyt-b5"/>
    <property type="match status" value="1"/>
</dbReference>
<keyword evidence="13" id="KW-0408">Iron</keyword>
<keyword evidence="7 17" id="KW-0812">Transmembrane</keyword>
<keyword evidence="12" id="KW-0560">Oxidoreductase</keyword>
<reference evidence="19 20" key="1">
    <citation type="journal article" date="2018" name="Genome Biol. Evol.">
        <title>Multiple Roots of Fruiting Body Formation in Amoebozoa.</title>
        <authorList>
            <person name="Hillmann F."/>
            <person name="Forbes G."/>
            <person name="Novohradska S."/>
            <person name="Ferling I."/>
            <person name="Riege K."/>
            <person name="Groth M."/>
            <person name="Westermann M."/>
            <person name="Marz M."/>
            <person name="Spaller T."/>
            <person name="Winckler T."/>
            <person name="Schaap P."/>
            <person name="Glockner G."/>
        </authorList>
    </citation>
    <scope>NUCLEOTIDE SEQUENCE [LARGE SCALE GENOMIC DNA]</scope>
    <source>
        <strain evidence="19 20">Jena</strain>
    </source>
</reference>
<keyword evidence="14" id="KW-0443">Lipid metabolism</keyword>
<feature type="transmembrane region" description="Helical" evidence="17">
    <location>
        <begin position="192"/>
        <end position="213"/>
    </location>
</feature>
<organism evidence="19 20">
    <name type="scientific">Planoprotostelium fungivorum</name>
    <dbReference type="NCBI Taxonomy" id="1890364"/>
    <lineage>
        <taxon>Eukaryota</taxon>
        <taxon>Amoebozoa</taxon>
        <taxon>Evosea</taxon>
        <taxon>Variosea</taxon>
        <taxon>Cavosteliida</taxon>
        <taxon>Cavosteliaceae</taxon>
        <taxon>Planoprotostelium</taxon>
    </lineage>
</organism>
<keyword evidence="16" id="KW-0275">Fatty acid biosynthesis</keyword>
<sequence>MSVVMDRSPEVRKASLRAQSNQSAPVYRGPERLHVADQEWTLGNCLAKINWLHAPILVLPPLATIYALYTVPLLLKTLVWSIIYYFITGLGITAGYHRLWAHRSYAATLPVRIFLALAGAGAMEGSIKWWSRDHRAHHRYTDSEKDPYAVKNGLLYAHLGWMILKQNPKRIGRSDITDLNADRLVMWQHKHYLKIATFMAAVFPTLVAGFGWGDWMGGYFYAGVARLVFVHHATFCVNSLAHWLGDQPFDDRHSPRNHFITALLTLGEGYHNFHHEFPTDYRNAIRFYQYDPTKWLILFLSYLGLTKRLQTFSENEVQKGMLQMEQKKINERSMKLKWGTPLDKLPVIEYEEFEERSSTEPLILVSGIVHDVTPILESHPGGRAMIRSGIGKDMTAAFNGGVYDHSNAAHNLLSTMRVAVVRGGMDVETWRKMPSQDHLTGIIGKSARVDQISICDAGLQPTKRIVNVI</sequence>
<dbReference type="GO" id="GO:0004768">
    <property type="term" value="F:stearoyl-CoA 9-desaturase activity"/>
    <property type="evidence" value="ECO:0007669"/>
    <property type="project" value="UniProtKB-EC"/>
</dbReference>
<keyword evidence="6" id="KW-0349">Heme</keyword>
<name>A0A2P6NHV4_9EUKA</name>
<dbReference type="Gene3D" id="3.10.120.10">
    <property type="entry name" value="Cytochrome b5-like heme/steroid binding domain"/>
    <property type="match status" value="1"/>
</dbReference>
<dbReference type="SMART" id="SM01117">
    <property type="entry name" value="Cyt-b5"/>
    <property type="match status" value="1"/>
</dbReference>
<evidence type="ECO:0000259" key="18">
    <source>
        <dbReference type="PROSITE" id="PS50255"/>
    </source>
</evidence>
<dbReference type="STRING" id="1890364.A0A2P6NHV4"/>
<dbReference type="PROSITE" id="PS50255">
    <property type="entry name" value="CYTOCHROME_B5_2"/>
    <property type="match status" value="1"/>
</dbReference>
<evidence type="ECO:0000256" key="8">
    <source>
        <dbReference type="ARBA" id="ARBA00022723"/>
    </source>
</evidence>
<keyword evidence="20" id="KW-1185">Reference proteome</keyword>
<keyword evidence="5" id="KW-0444">Lipid biosynthesis</keyword>
<dbReference type="Proteomes" id="UP000241769">
    <property type="component" value="Unassembled WGS sequence"/>
</dbReference>
<evidence type="ECO:0000256" key="4">
    <source>
        <dbReference type="ARBA" id="ARBA00022448"/>
    </source>
</evidence>
<dbReference type="InParanoid" id="A0A2P6NHV4"/>
<accession>A0A2P6NHV4</accession>
<protein>
    <recommendedName>
        <fullName evidence="3">stearoyl-CoA 9-desaturase</fullName>
        <ecNumber evidence="3">1.14.19.1</ecNumber>
    </recommendedName>
</protein>
<evidence type="ECO:0000313" key="19">
    <source>
        <dbReference type="EMBL" id="PRP83512.1"/>
    </source>
</evidence>
<evidence type="ECO:0000256" key="15">
    <source>
        <dbReference type="ARBA" id="ARBA00023136"/>
    </source>
</evidence>
<dbReference type="Pfam" id="PF00487">
    <property type="entry name" value="FA_desaturase"/>
    <property type="match status" value="1"/>
</dbReference>